<protein>
    <submittedName>
        <fullName evidence="1">Uncharacterized protein</fullName>
    </submittedName>
</protein>
<reference evidence="1 2" key="1">
    <citation type="submission" date="2019-12" db="EMBL/GenBank/DDBJ databases">
        <authorList>
            <person name="Scholz U."/>
            <person name="Mascher M."/>
            <person name="Fiebig A."/>
        </authorList>
    </citation>
    <scope>NUCLEOTIDE SEQUENCE</scope>
</reference>
<dbReference type="Proteomes" id="UP001189122">
    <property type="component" value="Unassembled WGS sequence"/>
</dbReference>
<evidence type="ECO:0000313" key="1">
    <source>
        <dbReference type="EMBL" id="CAA2617422.1"/>
    </source>
</evidence>
<evidence type="ECO:0000313" key="2">
    <source>
        <dbReference type="Proteomes" id="UP001189122"/>
    </source>
</evidence>
<accession>A0A7I8IHZ1</accession>
<organism evidence="1">
    <name type="scientific">Spirodela intermedia</name>
    <name type="common">Intermediate duckweed</name>
    <dbReference type="NCBI Taxonomy" id="51605"/>
    <lineage>
        <taxon>Eukaryota</taxon>
        <taxon>Viridiplantae</taxon>
        <taxon>Streptophyta</taxon>
        <taxon>Embryophyta</taxon>
        <taxon>Tracheophyta</taxon>
        <taxon>Spermatophyta</taxon>
        <taxon>Magnoliopsida</taxon>
        <taxon>Liliopsida</taxon>
        <taxon>Araceae</taxon>
        <taxon>Lemnoideae</taxon>
        <taxon>Spirodela</taxon>
    </lineage>
</organism>
<dbReference type="EMBL" id="CACRZD030000003">
    <property type="protein sequence ID" value="CAA6657118.1"/>
    <property type="molecule type" value="Genomic_DNA"/>
</dbReference>
<keyword evidence="2" id="KW-1185">Reference proteome</keyword>
<proteinExistence type="predicted"/>
<dbReference type="EMBL" id="LR743590">
    <property type="protein sequence ID" value="CAA2617422.1"/>
    <property type="molecule type" value="Genomic_DNA"/>
</dbReference>
<gene>
    <name evidence="1" type="ORF">SI7747_03003588</name>
</gene>
<name>A0A7I8IHZ1_SPIIN</name>
<dbReference type="AlphaFoldDB" id="A0A7I8IHZ1"/>
<sequence>MWETNQHNDNSTNYHILIWV</sequence>